<dbReference type="GO" id="GO:0051213">
    <property type="term" value="F:dioxygenase activity"/>
    <property type="evidence" value="ECO:0007669"/>
    <property type="project" value="UniProtKB-KW"/>
</dbReference>
<dbReference type="InterPro" id="IPR029068">
    <property type="entry name" value="Glyas_Bleomycin-R_OHBP_Dase"/>
</dbReference>
<comment type="caution">
    <text evidence="2">The sequence shown here is derived from an EMBL/GenBank/DDBJ whole genome shotgun (WGS) entry which is preliminary data.</text>
</comment>
<dbReference type="OrthoDB" id="6892799at2"/>
<keyword evidence="2" id="KW-0560">Oxidoreductase</keyword>
<reference evidence="2 3" key="1">
    <citation type="submission" date="2018-04" db="EMBL/GenBank/DDBJ databases">
        <title>Thalassorhabdus spongiae gen. nov., sp. nov., isolated from a marine sponge in South-West Iceland.</title>
        <authorList>
            <person name="Knobloch S."/>
            <person name="Daussin A."/>
            <person name="Johannsson R."/>
            <person name="Marteinsson V.T."/>
        </authorList>
    </citation>
    <scope>NUCLEOTIDE SEQUENCE [LARGE SCALE GENOMIC DNA]</scope>
    <source>
        <strain evidence="2 3">Hp12</strain>
    </source>
</reference>
<evidence type="ECO:0000313" key="2">
    <source>
        <dbReference type="EMBL" id="PVZ66725.1"/>
    </source>
</evidence>
<dbReference type="SUPFAM" id="SSF54593">
    <property type="entry name" value="Glyoxalase/Bleomycin resistance protein/Dihydroxybiphenyl dioxygenase"/>
    <property type="match status" value="1"/>
</dbReference>
<accession>A0A2V1GXX3</accession>
<dbReference type="RefSeq" id="WP_116688089.1">
    <property type="nucleotide sequence ID" value="NZ_CAWNYD010000007.1"/>
</dbReference>
<feature type="domain" description="VOC" evidence="1">
    <location>
        <begin position="6"/>
        <end position="119"/>
    </location>
</feature>
<dbReference type="EMBL" id="QDDL01000007">
    <property type="protein sequence ID" value="PVZ66725.1"/>
    <property type="molecule type" value="Genomic_DNA"/>
</dbReference>
<sequence>MSSEVKPAALFLYVDNIPAALDWYQKAFPRAQRNYVAEFDFTVLDIDGFQLEMVPSDSKVAAGAFGTVLYWSVEDLSIAMQQFEHLGAKLYRGPMAIENGLGICQFKDPFGNLIGLRGQYQ</sequence>
<dbReference type="InterPro" id="IPR004360">
    <property type="entry name" value="Glyas_Fos-R_dOase_dom"/>
</dbReference>
<dbReference type="InterPro" id="IPR037523">
    <property type="entry name" value="VOC_core"/>
</dbReference>
<dbReference type="AlphaFoldDB" id="A0A2V1GXX3"/>
<proteinExistence type="predicted"/>
<dbReference type="Gene3D" id="3.10.180.10">
    <property type="entry name" value="2,3-Dihydroxybiphenyl 1,2-Dioxygenase, domain 1"/>
    <property type="match status" value="1"/>
</dbReference>
<evidence type="ECO:0000313" key="3">
    <source>
        <dbReference type="Proteomes" id="UP000244906"/>
    </source>
</evidence>
<organism evidence="2 3">
    <name type="scientific">Pelagibaculum spongiae</name>
    <dbReference type="NCBI Taxonomy" id="2080658"/>
    <lineage>
        <taxon>Bacteria</taxon>
        <taxon>Pseudomonadati</taxon>
        <taxon>Pseudomonadota</taxon>
        <taxon>Gammaproteobacteria</taxon>
        <taxon>Oceanospirillales</taxon>
        <taxon>Pelagibaculum</taxon>
    </lineage>
</organism>
<evidence type="ECO:0000259" key="1">
    <source>
        <dbReference type="PROSITE" id="PS51819"/>
    </source>
</evidence>
<dbReference type="Pfam" id="PF00903">
    <property type="entry name" value="Glyoxalase"/>
    <property type="match status" value="1"/>
</dbReference>
<keyword evidence="2" id="KW-0223">Dioxygenase</keyword>
<gene>
    <name evidence="2" type="ORF">DC094_15775</name>
</gene>
<protein>
    <submittedName>
        <fullName evidence="2">Glyoxalase/bleomycin resistance/dioxygenase family protein</fullName>
    </submittedName>
</protein>
<name>A0A2V1GXX3_9GAMM</name>
<dbReference type="PROSITE" id="PS51819">
    <property type="entry name" value="VOC"/>
    <property type="match status" value="1"/>
</dbReference>
<dbReference type="Proteomes" id="UP000244906">
    <property type="component" value="Unassembled WGS sequence"/>
</dbReference>
<keyword evidence="3" id="KW-1185">Reference proteome</keyword>